<protein>
    <recommendedName>
        <fullName evidence="2">F-box domain-containing protein</fullName>
    </recommendedName>
</protein>
<dbReference type="Gene3D" id="1.20.1280.50">
    <property type="match status" value="1"/>
</dbReference>
<dbReference type="InterPro" id="IPR001810">
    <property type="entry name" value="F-box_dom"/>
</dbReference>
<gene>
    <name evidence="3" type="ORF">BDK51DRAFT_50875</name>
</gene>
<dbReference type="Pfam" id="PF12937">
    <property type="entry name" value="F-box-like"/>
    <property type="match status" value="1"/>
</dbReference>
<dbReference type="SUPFAM" id="SSF52047">
    <property type="entry name" value="RNI-like"/>
    <property type="match status" value="1"/>
</dbReference>
<dbReference type="InterPro" id="IPR036047">
    <property type="entry name" value="F-box-like_dom_sf"/>
</dbReference>
<feature type="chain" id="PRO_5020672775" description="F-box domain-containing protein" evidence="1">
    <location>
        <begin position="23"/>
        <end position="559"/>
    </location>
</feature>
<dbReference type="Proteomes" id="UP000269721">
    <property type="component" value="Unassembled WGS sequence"/>
</dbReference>
<reference evidence="4" key="1">
    <citation type="journal article" date="2018" name="Nat. Microbiol.">
        <title>Leveraging single-cell genomics to expand the fungal tree of life.</title>
        <authorList>
            <person name="Ahrendt S.R."/>
            <person name="Quandt C.A."/>
            <person name="Ciobanu D."/>
            <person name="Clum A."/>
            <person name="Salamov A."/>
            <person name="Andreopoulos B."/>
            <person name="Cheng J.F."/>
            <person name="Woyke T."/>
            <person name="Pelin A."/>
            <person name="Henrissat B."/>
            <person name="Reynolds N.K."/>
            <person name="Benny G.L."/>
            <person name="Smith M.E."/>
            <person name="James T.Y."/>
            <person name="Grigoriev I.V."/>
        </authorList>
    </citation>
    <scope>NUCLEOTIDE SEQUENCE [LARGE SCALE GENOMIC DNA]</scope>
</reference>
<dbReference type="OrthoDB" id="421226at2759"/>
<sequence length="559" mass="61182">MFEVSNDVAAGQLLHLLVPLLARTVSQTTPSTYPVHPARLSLEPVLLSCRRWLATLVSRYHGAWLTDEEQLLSRPRSLAESLVMRCVNVLSIPATRREKDPAGLLEDCRDWLARNAREEIVLVPGFRTRSWVGGIVRRGRAVRLPNELLALIFLTLGSACRRLRQSTLAVCSLVCRQWEAVAAPLLWENPYPVRGDFTLQKLAMGSALSTARVRGGERAGMVRALMLSKVLDHPTSFRAIAPVCSGLRAVFIDTVEFSLMSLCALFASAPGLIAFQFSGTLSVPSIDQHETVFESTEWATLLEGIGRLQSFKMVYDEPSRFHDPELRLRTYPFKARLRLAIGPPIRDCLLTSSHNAFLAAGGTGHRLQIAHWPPYQATNASLRAVSLATSQLRALCVARCRSVTDEGIALVLAASPAIVDIDFSATMITDATLAALAARPCGIERLCLDSTPLVTEPSLLLLIEKNGQSLARLGASQNDWVSVALIHRLAASAAELEMLILVHCVNLPSEDSEEGAPTWAALTARCHDLAIFLEGGETGDPKVRIRSLDMYRLAGLQFC</sequence>
<dbReference type="AlphaFoldDB" id="A0A4V1IQI7"/>
<feature type="signal peptide" evidence="1">
    <location>
        <begin position="1"/>
        <end position="22"/>
    </location>
</feature>
<evidence type="ECO:0000313" key="4">
    <source>
        <dbReference type="Proteomes" id="UP000269721"/>
    </source>
</evidence>
<keyword evidence="4" id="KW-1185">Reference proteome</keyword>
<evidence type="ECO:0000313" key="3">
    <source>
        <dbReference type="EMBL" id="RKO86697.1"/>
    </source>
</evidence>
<feature type="domain" description="F-box" evidence="2">
    <location>
        <begin position="143"/>
        <end position="191"/>
    </location>
</feature>
<dbReference type="GO" id="GO:0031146">
    <property type="term" value="P:SCF-dependent proteasomal ubiquitin-dependent protein catabolic process"/>
    <property type="evidence" value="ECO:0007669"/>
    <property type="project" value="TreeGrafter"/>
</dbReference>
<dbReference type="EMBL" id="KZ997981">
    <property type="protein sequence ID" value="RKO86697.1"/>
    <property type="molecule type" value="Genomic_DNA"/>
</dbReference>
<evidence type="ECO:0000256" key="1">
    <source>
        <dbReference type="SAM" id="SignalP"/>
    </source>
</evidence>
<dbReference type="PANTHER" id="PTHR13318:SF190">
    <property type="entry name" value="PARTNER OF PAIRED, ISOFORM B"/>
    <property type="match status" value="1"/>
</dbReference>
<dbReference type="SUPFAM" id="SSF81383">
    <property type="entry name" value="F-box domain"/>
    <property type="match status" value="1"/>
</dbReference>
<organism evidence="3 4">
    <name type="scientific">Blyttiomyces helicus</name>
    <dbReference type="NCBI Taxonomy" id="388810"/>
    <lineage>
        <taxon>Eukaryota</taxon>
        <taxon>Fungi</taxon>
        <taxon>Fungi incertae sedis</taxon>
        <taxon>Chytridiomycota</taxon>
        <taxon>Chytridiomycota incertae sedis</taxon>
        <taxon>Chytridiomycetes</taxon>
        <taxon>Chytridiomycetes incertae sedis</taxon>
        <taxon>Blyttiomyces</taxon>
    </lineage>
</organism>
<dbReference type="InterPro" id="IPR032675">
    <property type="entry name" value="LRR_dom_sf"/>
</dbReference>
<accession>A0A4V1IQI7</accession>
<proteinExistence type="predicted"/>
<dbReference type="Gene3D" id="3.80.10.10">
    <property type="entry name" value="Ribonuclease Inhibitor"/>
    <property type="match status" value="1"/>
</dbReference>
<evidence type="ECO:0000259" key="2">
    <source>
        <dbReference type="Pfam" id="PF12937"/>
    </source>
</evidence>
<dbReference type="PANTHER" id="PTHR13318">
    <property type="entry name" value="PARTNER OF PAIRED, ISOFORM B-RELATED"/>
    <property type="match status" value="1"/>
</dbReference>
<keyword evidence="1" id="KW-0732">Signal</keyword>
<dbReference type="GO" id="GO:0019005">
    <property type="term" value="C:SCF ubiquitin ligase complex"/>
    <property type="evidence" value="ECO:0007669"/>
    <property type="project" value="TreeGrafter"/>
</dbReference>
<name>A0A4V1IQI7_9FUNG</name>